<evidence type="ECO:0000256" key="8">
    <source>
        <dbReference type="ARBA" id="ARBA00034120"/>
    </source>
</evidence>
<evidence type="ECO:0000256" key="7">
    <source>
        <dbReference type="ARBA" id="ARBA00023118"/>
    </source>
</evidence>
<feature type="domain" description="Reverse transcriptase" evidence="10">
    <location>
        <begin position="1"/>
        <end position="228"/>
    </location>
</feature>
<organism evidence="11 12">
    <name type="scientific">Chitinophaga silvatica</name>
    <dbReference type="NCBI Taxonomy" id="2282649"/>
    <lineage>
        <taxon>Bacteria</taxon>
        <taxon>Pseudomonadati</taxon>
        <taxon>Bacteroidota</taxon>
        <taxon>Chitinophagia</taxon>
        <taxon>Chitinophagales</taxon>
        <taxon>Chitinophagaceae</taxon>
        <taxon>Chitinophaga</taxon>
    </lineage>
</organism>
<sequence>MIQSLLHLQAVLGYSIEEMEHLISEKDKYYYHFSQTKGFEKGVEQFRHFFPSKKNLRDLHNRIHTRIFRKIPLPPHVHGSVVGRGNVTNTKAHQGKLYKLHTDLKSYFDFVSNKKVYDALRGLGFSQKVCHLLTELTTLNGHLPQGPPTSPFLANIVGLQMDNDLLNFCNDHQITYTRYVDDLGFSCQVDFKDLIPKIVDIINQNGFLISYKKTVYKKGRIEITGISIGQNNLLPTKKHLAKYSDPLTPAHTRKGLGIYFAGFSPKRIK</sequence>
<dbReference type="GO" id="GO:0003964">
    <property type="term" value="F:RNA-directed DNA polymerase activity"/>
    <property type="evidence" value="ECO:0007669"/>
    <property type="project" value="UniProtKB-KW"/>
</dbReference>
<evidence type="ECO:0000256" key="1">
    <source>
        <dbReference type="ARBA" id="ARBA00012493"/>
    </source>
</evidence>
<keyword evidence="6 11" id="KW-0695">RNA-directed DNA polymerase</keyword>
<dbReference type="InterPro" id="IPR051083">
    <property type="entry name" value="GrpII_Intron_Splice-Mob/Def"/>
</dbReference>
<keyword evidence="12" id="KW-1185">Reference proteome</keyword>
<evidence type="ECO:0000313" key="12">
    <source>
        <dbReference type="Proteomes" id="UP000260644"/>
    </source>
</evidence>
<dbReference type="CDD" id="cd03487">
    <property type="entry name" value="RT_Bac_retron_II"/>
    <property type="match status" value="1"/>
</dbReference>
<dbReference type="InterPro" id="IPR000123">
    <property type="entry name" value="Reverse_transcriptase_msDNA"/>
</dbReference>
<dbReference type="InterPro" id="IPR000477">
    <property type="entry name" value="RT_dom"/>
</dbReference>
<reference evidence="11 12" key="1">
    <citation type="submission" date="2018-07" db="EMBL/GenBank/DDBJ databases">
        <title>Chitinophaga K2CV101002-2 sp. nov., isolated from a monsoon evergreen broad-leaved forest soil.</title>
        <authorList>
            <person name="Lv Y."/>
        </authorList>
    </citation>
    <scope>NUCLEOTIDE SEQUENCE [LARGE SCALE GENOMIC DNA]</scope>
    <source>
        <strain evidence="11 12">GDMCC 1.1288</strain>
    </source>
</reference>
<keyword evidence="7" id="KW-0051">Antiviral defense</keyword>
<dbReference type="SUPFAM" id="SSF56672">
    <property type="entry name" value="DNA/RNA polymerases"/>
    <property type="match status" value="1"/>
</dbReference>
<dbReference type="PANTHER" id="PTHR34047">
    <property type="entry name" value="NUCLEAR INTRON MATURASE 1, MITOCHONDRIAL-RELATED"/>
    <property type="match status" value="1"/>
</dbReference>
<gene>
    <name evidence="11" type="ORF">DVR12_03200</name>
</gene>
<dbReference type="AlphaFoldDB" id="A0A3E1YHH7"/>
<evidence type="ECO:0000256" key="4">
    <source>
        <dbReference type="ARBA" id="ARBA00022723"/>
    </source>
</evidence>
<evidence type="ECO:0000256" key="3">
    <source>
        <dbReference type="ARBA" id="ARBA00022695"/>
    </source>
</evidence>
<comment type="catalytic activity">
    <reaction evidence="9">
        <text>DNA(n) + a 2'-deoxyribonucleoside 5'-triphosphate = DNA(n+1) + diphosphate</text>
        <dbReference type="Rhea" id="RHEA:22508"/>
        <dbReference type="Rhea" id="RHEA-COMP:17339"/>
        <dbReference type="Rhea" id="RHEA-COMP:17340"/>
        <dbReference type="ChEBI" id="CHEBI:33019"/>
        <dbReference type="ChEBI" id="CHEBI:61560"/>
        <dbReference type="ChEBI" id="CHEBI:173112"/>
        <dbReference type="EC" id="2.7.7.49"/>
    </reaction>
</comment>
<evidence type="ECO:0000256" key="2">
    <source>
        <dbReference type="ARBA" id="ARBA00022679"/>
    </source>
</evidence>
<evidence type="ECO:0000313" key="11">
    <source>
        <dbReference type="EMBL" id="RFS26807.1"/>
    </source>
</evidence>
<dbReference type="PANTHER" id="PTHR34047:SF7">
    <property type="entry name" value="RNA-DIRECTED DNA POLYMERASE"/>
    <property type="match status" value="1"/>
</dbReference>
<dbReference type="EC" id="2.7.7.49" evidence="1"/>
<dbReference type="Pfam" id="PF00078">
    <property type="entry name" value="RVT_1"/>
    <property type="match status" value="1"/>
</dbReference>
<keyword evidence="3" id="KW-0548">Nucleotidyltransferase</keyword>
<dbReference type="GO" id="GO:0046872">
    <property type="term" value="F:metal ion binding"/>
    <property type="evidence" value="ECO:0007669"/>
    <property type="project" value="UniProtKB-KW"/>
</dbReference>
<dbReference type="OrthoDB" id="9780724at2"/>
<keyword evidence="4" id="KW-0479">Metal-binding</keyword>
<dbReference type="GO" id="GO:0051607">
    <property type="term" value="P:defense response to virus"/>
    <property type="evidence" value="ECO:0007669"/>
    <property type="project" value="UniProtKB-KW"/>
</dbReference>
<dbReference type="GO" id="GO:0003723">
    <property type="term" value="F:RNA binding"/>
    <property type="evidence" value="ECO:0007669"/>
    <property type="project" value="InterPro"/>
</dbReference>
<dbReference type="EMBL" id="QPMM01000001">
    <property type="protein sequence ID" value="RFS26807.1"/>
    <property type="molecule type" value="Genomic_DNA"/>
</dbReference>
<comment type="caution">
    <text evidence="11">The sequence shown here is derived from an EMBL/GenBank/DDBJ whole genome shotgun (WGS) entry which is preliminary data.</text>
</comment>
<accession>A0A3E1YHH7</accession>
<evidence type="ECO:0000259" key="10">
    <source>
        <dbReference type="PROSITE" id="PS50878"/>
    </source>
</evidence>
<evidence type="ECO:0000256" key="9">
    <source>
        <dbReference type="ARBA" id="ARBA00048173"/>
    </source>
</evidence>
<proteinExistence type="inferred from homology"/>
<evidence type="ECO:0000256" key="6">
    <source>
        <dbReference type="ARBA" id="ARBA00022918"/>
    </source>
</evidence>
<name>A0A3E1YHH7_9BACT</name>
<keyword evidence="5" id="KW-0460">Magnesium</keyword>
<keyword evidence="2" id="KW-0808">Transferase</keyword>
<protein>
    <recommendedName>
        <fullName evidence="1">RNA-directed DNA polymerase</fullName>
        <ecNumber evidence="1">2.7.7.49</ecNumber>
    </recommendedName>
</protein>
<dbReference type="InterPro" id="IPR043502">
    <property type="entry name" value="DNA/RNA_pol_sf"/>
</dbReference>
<dbReference type="PRINTS" id="PR00866">
    <property type="entry name" value="RNADNAPOLMS"/>
</dbReference>
<dbReference type="RefSeq" id="WP_116974000.1">
    <property type="nucleotide sequence ID" value="NZ_QPMM01000001.1"/>
</dbReference>
<dbReference type="Proteomes" id="UP000260644">
    <property type="component" value="Unassembled WGS sequence"/>
</dbReference>
<evidence type="ECO:0000256" key="5">
    <source>
        <dbReference type="ARBA" id="ARBA00022842"/>
    </source>
</evidence>
<comment type="similarity">
    <text evidence="8">Belongs to the bacterial reverse transcriptase family.</text>
</comment>
<dbReference type="PROSITE" id="PS50878">
    <property type="entry name" value="RT_POL"/>
    <property type="match status" value="1"/>
</dbReference>